<dbReference type="Proteomes" id="UP001057452">
    <property type="component" value="Chromosome 21"/>
</dbReference>
<reference evidence="1" key="1">
    <citation type="submission" date="2022-05" db="EMBL/GenBank/DDBJ databases">
        <title>Chromosome-level genome of Chaenocephalus aceratus.</title>
        <authorList>
            <person name="Park H."/>
        </authorList>
    </citation>
    <scope>NUCLEOTIDE SEQUENCE</scope>
    <source>
        <strain evidence="1">KU_202001</strain>
    </source>
</reference>
<protein>
    <submittedName>
        <fullName evidence="1">Uncharacterized protein</fullName>
    </submittedName>
</protein>
<evidence type="ECO:0000313" key="2">
    <source>
        <dbReference type="Proteomes" id="UP001057452"/>
    </source>
</evidence>
<evidence type="ECO:0000313" key="1">
    <source>
        <dbReference type="EMBL" id="KAI4805196.1"/>
    </source>
</evidence>
<comment type="caution">
    <text evidence="1">The sequence shown here is derived from an EMBL/GenBank/DDBJ whole genome shotgun (WGS) entry which is preliminary data.</text>
</comment>
<feature type="non-terminal residue" evidence="1">
    <location>
        <position position="1"/>
    </location>
</feature>
<organism evidence="1 2">
    <name type="scientific">Chaenocephalus aceratus</name>
    <name type="common">Blackfin icefish</name>
    <name type="synonym">Chaenichthys aceratus</name>
    <dbReference type="NCBI Taxonomy" id="36190"/>
    <lineage>
        <taxon>Eukaryota</taxon>
        <taxon>Metazoa</taxon>
        <taxon>Chordata</taxon>
        <taxon>Craniata</taxon>
        <taxon>Vertebrata</taxon>
        <taxon>Euteleostomi</taxon>
        <taxon>Actinopterygii</taxon>
        <taxon>Neopterygii</taxon>
        <taxon>Teleostei</taxon>
        <taxon>Neoteleostei</taxon>
        <taxon>Acanthomorphata</taxon>
        <taxon>Eupercaria</taxon>
        <taxon>Perciformes</taxon>
        <taxon>Notothenioidei</taxon>
        <taxon>Channichthyidae</taxon>
        <taxon>Chaenocephalus</taxon>
    </lineage>
</organism>
<gene>
    <name evidence="1" type="ORF">KUCAC02_009823</name>
</gene>
<accession>A0ACB9VXF0</accession>
<sequence>MDQCVEYVYILSANFTQRRRSVGGRHKPFPLDDGAHPSRPSPWWTWDDHPASLSALSCFPVQLEVKRGSNDCLLFLYAARLVISDPCFSIMGCEFGLFDQLLVRLRELEQQGADPGSAHVLSHVRCLSLYMQMAPRSQISFE</sequence>
<dbReference type="EMBL" id="CM043805">
    <property type="protein sequence ID" value="KAI4805196.1"/>
    <property type="molecule type" value="Genomic_DNA"/>
</dbReference>
<keyword evidence="2" id="KW-1185">Reference proteome</keyword>
<feature type="non-terminal residue" evidence="1">
    <location>
        <position position="142"/>
    </location>
</feature>
<proteinExistence type="predicted"/>
<name>A0ACB9VXF0_CHAAC</name>